<reference evidence="2 3" key="1">
    <citation type="submission" date="2023-08" db="EMBL/GenBank/DDBJ databases">
        <title>Microbacterium psychrotolerans sp. nov., a psychrotolerant bacterium isolated from soil in Heilongjiang Province, China.</title>
        <authorList>
            <person name="An P."/>
            <person name="Zhao D."/>
            <person name="Xiang H."/>
        </authorList>
    </citation>
    <scope>NUCLEOTIDE SEQUENCE [LARGE SCALE GENOMIC DNA]</scope>
    <source>
        <strain evidence="2 3">QXD-8</strain>
    </source>
</reference>
<dbReference type="EMBL" id="JAVFWO010000001">
    <property type="protein sequence ID" value="MDQ7877010.1"/>
    <property type="molecule type" value="Genomic_DNA"/>
</dbReference>
<comment type="caution">
    <text evidence="2">The sequence shown here is derived from an EMBL/GenBank/DDBJ whole genome shotgun (WGS) entry which is preliminary data.</text>
</comment>
<feature type="region of interest" description="Disordered" evidence="1">
    <location>
        <begin position="322"/>
        <end position="343"/>
    </location>
</feature>
<protein>
    <recommendedName>
        <fullName evidence="4">Alpha/beta hydrolase</fullName>
    </recommendedName>
</protein>
<organism evidence="2 3">
    <name type="scientific">Microbacterium psychrotolerans</name>
    <dbReference type="NCBI Taxonomy" id="3068321"/>
    <lineage>
        <taxon>Bacteria</taxon>
        <taxon>Bacillati</taxon>
        <taxon>Actinomycetota</taxon>
        <taxon>Actinomycetes</taxon>
        <taxon>Micrococcales</taxon>
        <taxon>Microbacteriaceae</taxon>
        <taxon>Microbacterium</taxon>
    </lineage>
</organism>
<evidence type="ECO:0008006" key="4">
    <source>
        <dbReference type="Google" id="ProtNLM"/>
    </source>
</evidence>
<dbReference type="Gene3D" id="3.40.50.1820">
    <property type="entry name" value="alpha/beta hydrolase"/>
    <property type="match status" value="1"/>
</dbReference>
<gene>
    <name evidence="2" type="ORF">Q9R08_03380</name>
</gene>
<evidence type="ECO:0000313" key="2">
    <source>
        <dbReference type="EMBL" id="MDQ7877010.1"/>
    </source>
</evidence>
<evidence type="ECO:0000256" key="1">
    <source>
        <dbReference type="SAM" id="MobiDB-lite"/>
    </source>
</evidence>
<name>A0ABU0YXF5_9MICO</name>
<dbReference type="SUPFAM" id="SSF53474">
    <property type="entry name" value="alpha/beta-Hydrolases"/>
    <property type="match status" value="1"/>
</dbReference>
<dbReference type="Proteomes" id="UP001235133">
    <property type="component" value="Unassembled WGS sequence"/>
</dbReference>
<feature type="region of interest" description="Disordered" evidence="1">
    <location>
        <begin position="1"/>
        <end position="34"/>
    </location>
</feature>
<evidence type="ECO:0000313" key="3">
    <source>
        <dbReference type="Proteomes" id="UP001235133"/>
    </source>
</evidence>
<dbReference type="RefSeq" id="WP_308866414.1">
    <property type="nucleotide sequence ID" value="NZ_JAVFWO010000001.1"/>
</dbReference>
<sequence>MSDPSSANDPLTPAVAREDGSAESGLPADPSSRNDLLMPAVAYEDGSAGGGLPAPELIRDPGRLGASEGLIGLFADHWPRVDDGLQIRSGGAVAVDTATLSAAAVRFDAAREELAAIADRVRALQAVLRTLPAHTDDARAAASALAAKLNAVQEESQGIAGALREAAYAYEMVEIQAEHRAAVLAGEGARADRLDARMTALVERHPDAWRMALGAEFGYGVLWPSELVRQATHWGVGVGSEINDPGAIVAGAGSGLLTLGGAVAVGLAGTGRLPREARLSGAAGPVTLIPVAPAAPASAAGAVGVAAAGIAGAAGAAGAAVTSGATGPGGAAPPRSASSPASIAPQSLAAATARIPGGGDSRVRIERYTMPDGSRQYAVYIAGMQSGAMGGDDAWDNASNVELYAGRMSDSYAATEAALAAAGAQPGEAIHVFGFSQGAMIGSHVALEGPYDAQTLVSLGSPVDADVGPGTLSVSVRHADDPVAGLAGGGHGQPVGAPGSFIVERVSDPDVGLDEVGLPAHRLTAYAETAALVDRSSDPRVDGLRHVFDDLARADAVEVTEYGAKRDAG</sequence>
<dbReference type="InterPro" id="IPR029058">
    <property type="entry name" value="AB_hydrolase_fold"/>
</dbReference>
<proteinExistence type="predicted"/>
<feature type="compositionally biased region" description="Low complexity" evidence="1">
    <location>
        <begin position="332"/>
        <end position="343"/>
    </location>
</feature>
<accession>A0ABU0YXF5</accession>
<keyword evidence="3" id="KW-1185">Reference proteome</keyword>